<organism evidence="2 3">
    <name type="scientific">Streptomyces pulveraceus</name>
    <dbReference type="NCBI Taxonomy" id="68258"/>
    <lineage>
        <taxon>Bacteria</taxon>
        <taxon>Bacillati</taxon>
        <taxon>Actinomycetota</taxon>
        <taxon>Actinomycetes</taxon>
        <taxon>Kitasatosporales</taxon>
        <taxon>Streptomycetaceae</taxon>
        <taxon>Streptomyces</taxon>
    </lineage>
</organism>
<reference evidence="3" key="1">
    <citation type="journal article" date="2019" name="Int. J. Syst. Evol. Microbiol.">
        <title>The Global Catalogue of Microorganisms (GCM) 10K type strain sequencing project: providing services to taxonomists for standard genome sequencing and annotation.</title>
        <authorList>
            <consortium name="The Broad Institute Genomics Platform"/>
            <consortium name="The Broad Institute Genome Sequencing Center for Infectious Disease"/>
            <person name="Wu L."/>
            <person name="Ma J."/>
        </authorList>
    </citation>
    <scope>NUCLEOTIDE SEQUENCE [LARGE SCALE GENOMIC DNA]</scope>
    <source>
        <strain evidence="3">JCM 4147</strain>
    </source>
</reference>
<evidence type="ECO:0000313" key="3">
    <source>
        <dbReference type="Proteomes" id="UP001596200"/>
    </source>
</evidence>
<name>A0ABW1GJJ9_9ACTN</name>
<protein>
    <submittedName>
        <fullName evidence="2">Uncharacterized protein</fullName>
    </submittedName>
</protein>
<sequence>MLIVVHNVTSATRLLDVLPLFDDDLRVQLLATCTGSSAFAAGTAELLADTGIPVLPWEQAAETAVDLVVSASFGGQLDVFSGKLAILSHGVGYTKRLATPDAGRRTPDAGRRTPDAGRRTPDAGRRTPDAGRRTPDAGSRVGWGRCPRRRCSVSRPSGC</sequence>
<dbReference type="EMBL" id="JBHSPU010000013">
    <property type="protein sequence ID" value="MFC5914243.1"/>
    <property type="molecule type" value="Genomic_DNA"/>
</dbReference>
<feature type="compositionally biased region" description="Basic and acidic residues" evidence="1">
    <location>
        <begin position="102"/>
        <end position="135"/>
    </location>
</feature>
<evidence type="ECO:0000313" key="2">
    <source>
        <dbReference type="EMBL" id="MFC5914243.1"/>
    </source>
</evidence>
<accession>A0ABW1GJJ9</accession>
<proteinExistence type="predicted"/>
<comment type="caution">
    <text evidence="2">The sequence shown here is derived from an EMBL/GenBank/DDBJ whole genome shotgun (WGS) entry which is preliminary data.</text>
</comment>
<evidence type="ECO:0000256" key="1">
    <source>
        <dbReference type="SAM" id="MobiDB-lite"/>
    </source>
</evidence>
<dbReference type="RefSeq" id="WP_386420093.1">
    <property type="nucleotide sequence ID" value="NZ_JBHSPU010000013.1"/>
</dbReference>
<keyword evidence="3" id="KW-1185">Reference proteome</keyword>
<gene>
    <name evidence="2" type="ORF">ACFP1B_12505</name>
</gene>
<dbReference type="Proteomes" id="UP001596200">
    <property type="component" value="Unassembled WGS sequence"/>
</dbReference>
<feature type="region of interest" description="Disordered" evidence="1">
    <location>
        <begin position="98"/>
        <end position="144"/>
    </location>
</feature>